<dbReference type="SUPFAM" id="SSF46689">
    <property type="entry name" value="Homeodomain-like"/>
    <property type="match status" value="1"/>
</dbReference>
<name>A0ABU5DLW7_9BURK</name>
<comment type="caution">
    <text evidence="6">The sequence shown here is derived from an EMBL/GenBank/DDBJ whole genome shotgun (WGS) entry which is preliminary data.</text>
</comment>
<protein>
    <submittedName>
        <fullName evidence="6">TetR/AcrR family transcriptional regulator</fullName>
    </submittedName>
</protein>
<evidence type="ECO:0000313" key="6">
    <source>
        <dbReference type="EMBL" id="MDY0747283.1"/>
    </source>
</evidence>
<evidence type="ECO:0000256" key="1">
    <source>
        <dbReference type="ARBA" id="ARBA00023015"/>
    </source>
</evidence>
<dbReference type="Gene3D" id="1.10.357.10">
    <property type="entry name" value="Tetracycline Repressor, domain 2"/>
    <property type="match status" value="1"/>
</dbReference>
<feature type="domain" description="HTH tetR-type" evidence="5">
    <location>
        <begin position="6"/>
        <end position="66"/>
    </location>
</feature>
<dbReference type="PANTHER" id="PTHR47506">
    <property type="entry name" value="TRANSCRIPTIONAL REGULATORY PROTEIN"/>
    <property type="match status" value="1"/>
</dbReference>
<dbReference type="PANTHER" id="PTHR47506:SF1">
    <property type="entry name" value="HTH-TYPE TRANSCRIPTIONAL REGULATOR YJDC"/>
    <property type="match status" value="1"/>
</dbReference>
<gene>
    <name evidence="6" type="ORF">SNE35_22445</name>
</gene>
<dbReference type="PROSITE" id="PS50977">
    <property type="entry name" value="HTH_TETR_2"/>
    <property type="match status" value="1"/>
</dbReference>
<dbReference type="RefSeq" id="WP_320425240.1">
    <property type="nucleotide sequence ID" value="NZ_JAXCLA010000007.1"/>
</dbReference>
<dbReference type="InterPro" id="IPR009057">
    <property type="entry name" value="Homeodomain-like_sf"/>
</dbReference>
<feature type="DNA-binding region" description="H-T-H motif" evidence="4">
    <location>
        <begin position="29"/>
        <end position="48"/>
    </location>
</feature>
<dbReference type="InterPro" id="IPR001647">
    <property type="entry name" value="HTH_TetR"/>
</dbReference>
<dbReference type="Proteomes" id="UP001285263">
    <property type="component" value="Unassembled WGS sequence"/>
</dbReference>
<keyword evidence="2 4" id="KW-0238">DNA-binding</keyword>
<dbReference type="InterPro" id="IPR036271">
    <property type="entry name" value="Tet_transcr_reg_TetR-rel_C_sf"/>
</dbReference>
<proteinExistence type="predicted"/>
<evidence type="ECO:0000256" key="4">
    <source>
        <dbReference type="PROSITE-ProRule" id="PRU00335"/>
    </source>
</evidence>
<dbReference type="PRINTS" id="PR00455">
    <property type="entry name" value="HTHTETR"/>
</dbReference>
<evidence type="ECO:0000313" key="7">
    <source>
        <dbReference type="Proteomes" id="UP001285263"/>
    </source>
</evidence>
<reference evidence="6 7" key="1">
    <citation type="submission" date="2023-11" db="EMBL/GenBank/DDBJ databases">
        <title>Paucibacter sp. nov., isolated from fresh soil in Korea.</title>
        <authorList>
            <person name="Le N.T.T."/>
        </authorList>
    </citation>
    <scope>NUCLEOTIDE SEQUENCE [LARGE SCALE GENOMIC DNA]</scope>
    <source>
        <strain evidence="6 7">R3-3</strain>
    </source>
</reference>
<evidence type="ECO:0000256" key="3">
    <source>
        <dbReference type="ARBA" id="ARBA00023163"/>
    </source>
</evidence>
<keyword evidence="3" id="KW-0804">Transcription</keyword>
<dbReference type="InterPro" id="IPR011075">
    <property type="entry name" value="TetR_C"/>
</dbReference>
<dbReference type="Pfam" id="PF00440">
    <property type="entry name" value="TetR_N"/>
    <property type="match status" value="1"/>
</dbReference>
<organism evidence="6 7">
    <name type="scientific">Roseateles agri</name>
    <dbReference type="NCBI Taxonomy" id="3098619"/>
    <lineage>
        <taxon>Bacteria</taxon>
        <taxon>Pseudomonadati</taxon>
        <taxon>Pseudomonadota</taxon>
        <taxon>Betaproteobacteria</taxon>
        <taxon>Burkholderiales</taxon>
        <taxon>Sphaerotilaceae</taxon>
        <taxon>Roseateles</taxon>
    </lineage>
</organism>
<dbReference type="SUPFAM" id="SSF48498">
    <property type="entry name" value="Tetracyclin repressor-like, C-terminal domain"/>
    <property type="match status" value="1"/>
</dbReference>
<sequence>MSAELSPKAAEIVAHTRSLLVRGGYNSFSYADLAERVSISKASIHHHFPSKAVLVQTVIALYRQEAKTALGSLQGHFDDPLSELNAYADYWAGCIRSGESPFCICAVLATELPSVPDEVAVEVRAHFRDLNEWLAALLKRGVERGQFHLLNSPAVSAQAFMAVVHGAMLMARALDDPKVFPAVVQPAILKLTQST</sequence>
<keyword evidence="7" id="KW-1185">Reference proteome</keyword>
<keyword evidence="1" id="KW-0805">Transcription regulation</keyword>
<evidence type="ECO:0000256" key="2">
    <source>
        <dbReference type="ARBA" id="ARBA00023125"/>
    </source>
</evidence>
<dbReference type="Pfam" id="PF16925">
    <property type="entry name" value="TetR_C_13"/>
    <property type="match status" value="1"/>
</dbReference>
<accession>A0ABU5DLW7</accession>
<dbReference type="EMBL" id="JAXCLA010000007">
    <property type="protein sequence ID" value="MDY0747283.1"/>
    <property type="molecule type" value="Genomic_DNA"/>
</dbReference>
<evidence type="ECO:0000259" key="5">
    <source>
        <dbReference type="PROSITE" id="PS50977"/>
    </source>
</evidence>